<name>A0A6A5TC83_9PLEO</name>
<protein>
    <recommendedName>
        <fullName evidence="2">DUF7580 domain-containing protein</fullName>
    </recommendedName>
</protein>
<accession>A0A6A5TC83</accession>
<gene>
    <name evidence="3" type="ORF">CC80DRAFT_252176</name>
</gene>
<keyword evidence="4" id="KW-1185">Reference proteome</keyword>
<feature type="compositionally biased region" description="Polar residues" evidence="1">
    <location>
        <begin position="328"/>
        <end position="347"/>
    </location>
</feature>
<sequence length="614" mass="69285">MSSIKVVGLAIGIVPIVVEILKSYRTTKDRLKSFAHHDLVIDDMHLRYRVAATNFSNNCQLLLKPVVDDPRELSGMVDDVKHEGWKIASLEERFRSFLGRDYELCEEIVVRIRNVLRETQVQLAELDKSDAESSTLNRIHQAFDITLKKNQYHRWLDELDQWNAKLGNLRAQRCELQKRHTYRPKWTVPRRYADIHTASQRLHESLQESWSCTNASHIGHQAKLSLDAQVEDVTAQLDMVIACCRRDSLQSQKGQAEAPIWLHIQSITTNAPTQTPSTKLPALADVPATPSYVEWPLLDTPPFRSVVQVDKKILKRVRFDDLSEQKETSSQPSSKSGGNPKTTSDSAGLSFASQNLKATQSVCCYLSKACLSTNCKNPCLGYLETQEVPKTFKFIFYGAGQNTETQITNKASRKTSNPINGMLQRLTTLHQLTLAHKLAIAVLQYHSTSWLAPDWDLHDVSCFPGANLLSEADITRTLQSLRLSTQFPPATSSTLAKKSQDPNQLKYMYGIRNLTLAKLGVALLEIGFRKDISTLSTEEMPHPVISARKALSEPSSSMAMLGKRYIKMARQCIDCDFSCGEDLNEENLRSAVYTDVVCTLEDMIKDWKRFIGVR</sequence>
<feature type="domain" description="DUF7580" evidence="2">
    <location>
        <begin position="425"/>
        <end position="605"/>
    </location>
</feature>
<dbReference type="OrthoDB" id="5331891at2759"/>
<dbReference type="PANTHER" id="PTHR35186">
    <property type="entry name" value="ANK_REP_REGION DOMAIN-CONTAINING PROTEIN"/>
    <property type="match status" value="1"/>
</dbReference>
<evidence type="ECO:0000313" key="4">
    <source>
        <dbReference type="Proteomes" id="UP000800035"/>
    </source>
</evidence>
<organism evidence="3 4">
    <name type="scientific">Byssothecium circinans</name>
    <dbReference type="NCBI Taxonomy" id="147558"/>
    <lineage>
        <taxon>Eukaryota</taxon>
        <taxon>Fungi</taxon>
        <taxon>Dikarya</taxon>
        <taxon>Ascomycota</taxon>
        <taxon>Pezizomycotina</taxon>
        <taxon>Dothideomycetes</taxon>
        <taxon>Pleosporomycetidae</taxon>
        <taxon>Pleosporales</taxon>
        <taxon>Massarineae</taxon>
        <taxon>Massarinaceae</taxon>
        <taxon>Byssothecium</taxon>
    </lineage>
</organism>
<reference evidence="3" key="1">
    <citation type="journal article" date="2020" name="Stud. Mycol.">
        <title>101 Dothideomycetes genomes: a test case for predicting lifestyles and emergence of pathogens.</title>
        <authorList>
            <person name="Haridas S."/>
            <person name="Albert R."/>
            <person name="Binder M."/>
            <person name="Bloem J."/>
            <person name="Labutti K."/>
            <person name="Salamov A."/>
            <person name="Andreopoulos B."/>
            <person name="Baker S."/>
            <person name="Barry K."/>
            <person name="Bills G."/>
            <person name="Bluhm B."/>
            <person name="Cannon C."/>
            <person name="Castanera R."/>
            <person name="Culley D."/>
            <person name="Daum C."/>
            <person name="Ezra D."/>
            <person name="Gonzalez J."/>
            <person name="Henrissat B."/>
            <person name="Kuo A."/>
            <person name="Liang C."/>
            <person name="Lipzen A."/>
            <person name="Lutzoni F."/>
            <person name="Magnuson J."/>
            <person name="Mondo S."/>
            <person name="Nolan M."/>
            <person name="Ohm R."/>
            <person name="Pangilinan J."/>
            <person name="Park H.-J."/>
            <person name="Ramirez L."/>
            <person name="Alfaro M."/>
            <person name="Sun H."/>
            <person name="Tritt A."/>
            <person name="Yoshinaga Y."/>
            <person name="Zwiers L.-H."/>
            <person name="Turgeon B."/>
            <person name="Goodwin S."/>
            <person name="Spatafora J."/>
            <person name="Crous P."/>
            <person name="Grigoriev I."/>
        </authorList>
    </citation>
    <scope>NUCLEOTIDE SEQUENCE</scope>
    <source>
        <strain evidence="3">CBS 675.92</strain>
    </source>
</reference>
<proteinExistence type="predicted"/>
<dbReference type="Pfam" id="PF24476">
    <property type="entry name" value="DUF7580"/>
    <property type="match status" value="1"/>
</dbReference>
<evidence type="ECO:0000259" key="2">
    <source>
        <dbReference type="Pfam" id="PF24476"/>
    </source>
</evidence>
<evidence type="ECO:0000313" key="3">
    <source>
        <dbReference type="EMBL" id="KAF1949880.1"/>
    </source>
</evidence>
<dbReference type="AlphaFoldDB" id="A0A6A5TC83"/>
<feature type="region of interest" description="Disordered" evidence="1">
    <location>
        <begin position="322"/>
        <end position="347"/>
    </location>
</feature>
<dbReference type="Proteomes" id="UP000800035">
    <property type="component" value="Unassembled WGS sequence"/>
</dbReference>
<dbReference type="EMBL" id="ML977031">
    <property type="protein sequence ID" value="KAF1949880.1"/>
    <property type="molecule type" value="Genomic_DNA"/>
</dbReference>
<dbReference type="InterPro" id="IPR056002">
    <property type="entry name" value="DUF7580"/>
</dbReference>
<evidence type="ECO:0000256" key="1">
    <source>
        <dbReference type="SAM" id="MobiDB-lite"/>
    </source>
</evidence>
<dbReference type="PANTHER" id="PTHR35186:SF4">
    <property type="entry name" value="PRION-INHIBITION AND PROPAGATION HELO DOMAIN-CONTAINING PROTEIN"/>
    <property type="match status" value="1"/>
</dbReference>